<keyword evidence="1" id="KW-1133">Transmembrane helix</keyword>
<proteinExistence type="predicted"/>
<keyword evidence="1" id="KW-0812">Transmembrane</keyword>
<sequence>MTLRYALPVRWLTIAYDIYPLSRCTTGFALAKEAHAKAGYTGVKTAIAERTGGTLDVLVNNAQIVAAIWDVTIAVLAILVYAGRHRKSHHGGHKLGRTTTQIHVLCGLAVSWSVLTVGLIVQNSRACTRDRTGCGLFTMAHVLACS</sequence>
<name>A0AAD6VFH1_9AGAR</name>
<feature type="transmembrane region" description="Helical" evidence="1">
    <location>
        <begin position="64"/>
        <end position="82"/>
    </location>
</feature>
<evidence type="ECO:0000256" key="1">
    <source>
        <dbReference type="SAM" id="Phobius"/>
    </source>
</evidence>
<keyword evidence="3" id="KW-1185">Reference proteome</keyword>
<feature type="transmembrane region" description="Helical" evidence="1">
    <location>
        <begin position="102"/>
        <end position="121"/>
    </location>
</feature>
<protein>
    <submittedName>
        <fullName evidence="2">Uncharacterized protein</fullName>
    </submittedName>
</protein>
<dbReference type="EMBL" id="JARJCW010000028">
    <property type="protein sequence ID" value="KAJ7210476.1"/>
    <property type="molecule type" value="Genomic_DNA"/>
</dbReference>
<evidence type="ECO:0000313" key="3">
    <source>
        <dbReference type="Proteomes" id="UP001219525"/>
    </source>
</evidence>
<reference evidence="2" key="1">
    <citation type="submission" date="2023-03" db="EMBL/GenBank/DDBJ databases">
        <title>Massive genome expansion in bonnet fungi (Mycena s.s.) driven by repeated elements and novel gene families across ecological guilds.</title>
        <authorList>
            <consortium name="Lawrence Berkeley National Laboratory"/>
            <person name="Harder C.B."/>
            <person name="Miyauchi S."/>
            <person name="Viragh M."/>
            <person name="Kuo A."/>
            <person name="Thoen E."/>
            <person name="Andreopoulos B."/>
            <person name="Lu D."/>
            <person name="Skrede I."/>
            <person name="Drula E."/>
            <person name="Henrissat B."/>
            <person name="Morin E."/>
            <person name="Kohler A."/>
            <person name="Barry K."/>
            <person name="LaButti K."/>
            <person name="Morin E."/>
            <person name="Salamov A."/>
            <person name="Lipzen A."/>
            <person name="Mereny Z."/>
            <person name="Hegedus B."/>
            <person name="Baldrian P."/>
            <person name="Stursova M."/>
            <person name="Weitz H."/>
            <person name="Taylor A."/>
            <person name="Grigoriev I.V."/>
            <person name="Nagy L.G."/>
            <person name="Martin F."/>
            <person name="Kauserud H."/>
        </authorList>
    </citation>
    <scope>NUCLEOTIDE SEQUENCE</scope>
    <source>
        <strain evidence="2">9144</strain>
    </source>
</reference>
<dbReference type="AlphaFoldDB" id="A0AAD6VFH1"/>
<dbReference type="Proteomes" id="UP001219525">
    <property type="component" value="Unassembled WGS sequence"/>
</dbReference>
<evidence type="ECO:0000313" key="2">
    <source>
        <dbReference type="EMBL" id="KAJ7210476.1"/>
    </source>
</evidence>
<gene>
    <name evidence="2" type="ORF">GGX14DRAFT_542994</name>
</gene>
<comment type="caution">
    <text evidence="2">The sequence shown here is derived from an EMBL/GenBank/DDBJ whole genome shotgun (WGS) entry which is preliminary data.</text>
</comment>
<accession>A0AAD6VFH1</accession>
<organism evidence="2 3">
    <name type="scientific">Mycena pura</name>
    <dbReference type="NCBI Taxonomy" id="153505"/>
    <lineage>
        <taxon>Eukaryota</taxon>
        <taxon>Fungi</taxon>
        <taxon>Dikarya</taxon>
        <taxon>Basidiomycota</taxon>
        <taxon>Agaricomycotina</taxon>
        <taxon>Agaricomycetes</taxon>
        <taxon>Agaricomycetidae</taxon>
        <taxon>Agaricales</taxon>
        <taxon>Marasmiineae</taxon>
        <taxon>Mycenaceae</taxon>
        <taxon>Mycena</taxon>
    </lineage>
</organism>
<keyword evidence="1" id="KW-0472">Membrane</keyword>